<evidence type="ECO:0000256" key="2">
    <source>
        <dbReference type="ARBA" id="ARBA00023015"/>
    </source>
</evidence>
<dbReference type="PROSITE" id="PS50995">
    <property type="entry name" value="HTH_MARR_2"/>
    <property type="match status" value="1"/>
</dbReference>
<dbReference type="InterPro" id="IPR055166">
    <property type="entry name" value="Transc_reg_Sar_Rot_HTH"/>
</dbReference>
<name>A0A927CSC1_9BACL</name>
<comment type="caution">
    <text evidence="9">The sequence shown here is derived from an EMBL/GenBank/DDBJ whole genome shotgun (WGS) entry which is preliminary data.</text>
</comment>
<dbReference type="PANTHER" id="PTHR42756">
    <property type="entry name" value="TRANSCRIPTIONAL REGULATOR, MARR"/>
    <property type="match status" value="1"/>
</dbReference>
<dbReference type="EMBL" id="JACXIY010000029">
    <property type="protein sequence ID" value="MBD2871326.1"/>
    <property type="molecule type" value="Genomic_DNA"/>
</dbReference>
<evidence type="ECO:0000313" key="9">
    <source>
        <dbReference type="EMBL" id="MBD2871326.1"/>
    </source>
</evidence>
<dbReference type="Gene3D" id="1.10.10.10">
    <property type="entry name" value="Winged helix-like DNA-binding domain superfamily/Winged helix DNA-binding domain"/>
    <property type="match status" value="1"/>
</dbReference>
<dbReference type="GO" id="GO:0003677">
    <property type="term" value="F:DNA binding"/>
    <property type="evidence" value="ECO:0007669"/>
    <property type="project" value="UniProtKB-KW"/>
</dbReference>
<dbReference type="GO" id="GO:0003700">
    <property type="term" value="F:DNA-binding transcription factor activity"/>
    <property type="evidence" value="ECO:0007669"/>
    <property type="project" value="InterPro"/>
</dbReference>
<dbReference type="GO" id="GO:0005737">
    <property type="term" value="C:cytoplasm"/>
    <property type="evidence" value="ECO:0007669"/>
    <property type="project" value="UniProtKB-SubCell"/>
</dbReference>
<dbReference type="InterPro" id="IPR036390">
    <property type="entry name" value="WH_DNA-bd_sf"/>
</dbReference>
<feature type="domain" description="HTH marR-type" evidence="8">
    <location>
        <begin position="1"/>
        <end position="114"/>
    </location>
</feature>
<comment type="subcellular location">
    <subcellularLocation>
        <location evidence="1">Cytoplasm</location>
    </subcellularLocation>
</comment>
<keyword evidence="2" id="KW-0805">Transcription regulation</keyword>
<evidence type="ECO:0000313" key="10">
    <source>
        <dbReference type="Proteomes" id="UP000632125"/>
    </source>
</evidence>
<evidence type="ECO:0000256" key="1">
    <source>
        <dbReference type="ARBA" id="ARBA00004496"/>
    </source>
</evidence>
<dbReference type="Proteomes" id="UP000632125">
    <property type="component" value="Unassembled WGS sequence"/>
</dbReference>
<evidence type="ECO:0000256" key="6">
    <source>
        <dbReference type="ARBA" id="ARBA00047188"/>
    </source>
</evidence>
<accession>A0A927CSC1</accession>
<proteinExistence type="inferred from homology"/>
<evidence type="ECO:0000259" key="8">
    <source>
        <dbReference type="PROSITE" id="PS50995"/>
    </source>
</evidence>
<evidence type="ECO:0000256" key="4">
    <source>
        <dbReference type="ARBA" id="ARBA00023163"/>
    </source>
</evidence>
<keyword evidence="10" id="KW-1185">Reference proteome</keyword>
<comment type="similarity">
    <text evidence="5">Belongs to the SarZ family.</text>
</comment>
<reference evidence="9" key="1">
    <citation type="submission" date="2020-09" db="EMBL/GenBank/DDBJ databases">
        <title>A novel bacterium of genus Paenibacillus, isolated from South China Sea.</title>
        <authorList>
            <person name="Huang H."/>
            <person name="Mo K."/>
            <person name="Hu Y."/>
        </authorList>
    </citation>
    <scope>NUCLEOTIDE SEQUENCE</scope>
    <source>
        <strain evidence="9">IB182493</strain>
    </source>
</reference>
<keyword evidence="4" id="KW-0804">Transcription</keyword>
<dbReference type="SUPFAM" id="SSF46785">
    <property type="entry name" value="Winged helix' DNA-binding domain"/>
    <property type="match status" value="1"/>
</dbReference>
<evidence type="ECO:0000256" key="3">
    <source>
        <dbReference type="ARBA" id="ARBA00023125"/>
    </source>
</evidence>
<dbReference type="SMART" id="SM00347">
    <property type="entry name" value="HTH_MARR"/>
    <property type="match status" value="1"/>
</dbReference>
<protein>
    <recommendedName>
        <fullName evidence="6">HTH-type transcriptional regulator SarZ</fullName>
    </recommendedName>
    <alternativeName>
        <fullName evidence="7">Staphylococcal accessory regulator Z</fullName>
    </alternativeName>
</protein>
<evidence type="ECO:0000256" key="5">
    <source>
        <dbReference type="ARBA" id="ARBA00046337"/>
    </source>
</evidence>
<organism evidence="9 10">
    <name type="scientific">Paenibacillus arenilitoris</name>
    <dbReference type="NCBI Taxonomy" id="2772299"/>
    <lineage>
        <taxon>Bacteria</taxon>
        <taxon>Bacillati</taxon>
        <taxon>Bacillota</taxon>
        <taxon>Bacilli</taxon>
        <taxon>Bacillales</taxon>
        <taxon>Paenibacillaceae</taxon>
        <taxon>Paenibacillus</taxon>
    </lineage>
</organism>
<dbReference type="PRINTS" id="PR00598">
    <property type="entry name" value="HTHMARR"/>
</dbReference>
<dbReference type="PANTHER" id="PTHR42756:SF1">
    <property type="entry name" value="TRANSCRIPTIONAL REPRESSOR OF EMRAB OPERON"/>
    <property type="match status" value="1"/>
</dbReference>
<dbReference type="InterPro" id="IPR036388">
    <property type="entry name" value="WH-like_DNA-bd_sf"/>
</dbReference>
<gene>
    <name evidence="9" type="ORF">IDH41_22320</name>
</gene>
<sequence>MLEELELTYTQYVTMLALWEQDRVSVTALGNKLYLDSGTLTPLLKKLEAAGHLTRTRDRSDERIVIVELTDQGKALKERASGIPAQLACKLNGTPEEAAALLGQMREFLNRLQTSTAE</sequence>
<dbReference type="InterPro" id="IPR000835">
    <property type="entry name" value="HTH_MarR-typ"/>
</dbReference>
<keyword evidence="3" id="KW-0238">DNA-binding</keyword>
<evidence type="ECO:0000256" key="7">
    <source>
        <dbReference type="ARBA" id="ARBA00047207"/>
    </source>
</evidence>
<dbReference type="AlphaFoldDB" id="A0A927CSC1"/>
<dbReference type="Pfam" id="PF22381">
    <property type="entry name" value="Staph_reg_Sar_Rot"/>
    <property type="match status" value="1"/>
</dbReference>